<keyword evidence="2" id="KW-0808">Transferase</keyword>
<keyword evidence="2" id="KW-0489">Methyltransferase</keyword>
<feature type="domain" description="Methyltransferase type 11" evidence="1">
    <location>
        <begin position="40"/>
        <end position="137"/>
    </location>
</feature>
<dbReference type="AlphaFoldDB" id="A0A644ZNN0"/>
<gene>
    <name evidence="2" type="primary">ubiG_34</name>
    <name evidence="2" type="ORF">SDC9_88086</name>
</gene>
<dbReference type="Pfam" id="PF08241">
    <property type="entry name" value="Methyltransf_11"/>
    <property type="match status" value="1"/>
</dbReference>
<dbReference type="EMBL" id="VSSQ01009371">
    <property type="protein sequence ID" value="MPM41431.1"/>
    <property type="molecule type" value="Genomic_DNA"/>
</dbReference>
<comment type="caution">
    <text evidence="2">The sequence shown here is derived from an EMBL/GenBank/DDBJ whole genome shotgun (WGS) entry which is preliminary data.</text>
</comment>
<reference evidence="2" key="1">
    <citation type="submission" date="2019-08" db="EMBL/GenBank/DDBJ databases">
        <authorList>
            <person name="Kucharzyk K."/>
            <person name="Murdoch R.W."/>
            <person name="Higgins S."/>
            <person name="Loffler F."/>
        </authorList>
    </citation>
    <scope>NUCLEOTIDE SEQUENCE</scope>
</reference>
<dbReference type="GO" id="GO:0102208">
    <property type="term" value="F:2-polyprenyl-6-hydroxyphenol methylase activity"/>
    <property type="evidence" value="ECO:0007669"/>
    <property type="project" value="UniProtKB-EC"/>
</dbReference>
<dbReference type="SUPFAM" id="SSF53335">
    <property type="entry name" value="S-adenosyl-L-methionine-dependent methyltransferases"/>
    <property type="match status" value="1"/>
</dbReference>
<dbReference type="EC" id="2.1.1.222" evidence="2"/>
<dbReference type="InterPro" id="IPR013216">
    <property type="entry name" value="Methyltransf_11"/>
</dbReference>
<keyword evidence="2" id="KW-0830">Ubiquinone</keyword>
<evidence type="ECO:0000313" key="2">
    <source>
        <dbReference type="EMBL" id="MPM41431.1"/>
    </source>
</evidence>
<evidence type="ECO:0000259" key="1">
    <source>
        <dbReference type="Pfam" id="PF08241"/>
    </source>
</evidence>
<proteinExistence type="predicted"/>
<dbReference type="PANTHER" id="PTHR43861:SF1">
    <property type="entry name" value="TRANS-ACONITATE 2-METHYLTRANSFERASE"/>
    <property type="match status" value="1"/>
</dbReference>
<dbReference type="GO" id="GO:0008757">
    <property type="term" value="F:S-adenosylmethionine-dependent methyltransferase activity"/>
    <property type="evidence" value="ECO:0007669"/>
    <property type="project" value="InterPro"/>
</dbReference>
<dbReference type="CDD" id="cd02440">
    <property type="entry name" value="AdoMet_MTases"/>
    <property type="match status" value="1"/>
</dbReference>
<protein>
    <submittedName>
        <fullName evidence="2">Ubiquinone biosynthesis O-methyltransferase</fullName>
        <ecNumber evidence="2">2.1.1.222</ecNumber>
    </submittedName>
</protein>
<dbReference type="GO" id="GO:0032259">
    <property type="term" value="P:methylation"/>
    <property type="evidence" value="ECO:0007669"/>
    <property type="project" value="UniProtKB-KW"/>
</dbReference>
<name>A0A644ZNN0_9ZZZZ</name>
<dbReference type="Gene3D" id="3.40.50.150">
    <property type="entry name" value="Vaccinia Virus protein VP39"/>
    <property type="match status" value="1"/>
</dbReference>
<dbReference type="InterPro" id="IPR029063">
    <property type="entry name" value="SAM-dependent_MTases_sf"/>
</dbReference>
<organism evidence="2">
    <name type="scientific">bioreactor metagenome</name>
    <dbReference type="NCBI Taxonomy" id="1076179"/>
    <lineage>
        <taxon>unclassified sequences</taxon>
        <taxon>metagenomes</taxon>
        <taxon>ecological metagenomes</taxon>
    </lineage>
</organism>
<accession>A0A644ZNN0</accession>
<dbReference type="PANTHER" id="PTHR43861">
    <property type="entry name" value="TRANS-ACONITATE 2-METHYLTRANSFERASE-RELATED"/>
    <property type="match status" value="1"/>
</dbReference>
<sequence length="270" mass="31956">MQERHKNRKLYFDEQDYTTSKYVIPFIENFCKITSETTLLEIGCGEGGNLKPFMDLGCRCVGIDLNEGQINNAKEYFSSHPNNGNLELILRDIYEIDREDFTFDVIMLRDVIEHIHDQKKFMGFVKRFLKSGGIIFFAFPPWYMPFGGHQQICSSKISKLPYLHLLPKGIYRWFLKSAGEQQKTIDDLLEIKETGISIERFQRILRKENYTILKRVLYFINPNYEIKFHLKPRRMLPVLRSIPFFRNYYITAGYYVVSIDNKNPNDKVTE</sequence>